<evidence type="ECO:0000313" key="2">
    <source>
        <dbReference type="Proteomes" id="UP001143543"/>
    </source>
</evidence>
<dbReference type="EMBL" id="BRVO01000002">
    <property type="protein sequence ID" value="GLB49269.1"/>
    <property type="molecule type" value="Genomic_DNA"/>
</dbReference>
<dbReference type="Proteomes" id="UP001143543">
    <property type="component" value="Unassembled WGS sequence"/>
</dbReference>
<dbReference type="RefSeq" id="WP_281764911.1">
    <property type="nucleotide sequence ID" value="NZ_BRVO01000002.1"/>
</dbReference>
<sequence length="141" mass="16652">MKIEYSSFDDEILNWKSILLNDSSIQGSFLDKNILLLSVKEINTMSNILIFNLETRELLKIRDHKFLTTSLPLVMFNSNKNRLIIPHLPTLNDDDTYSLDLYYYKVENNSVVYLFNKVINERDNIYEENVLKDILLKQNSQ</sequence>
<accession>A0ABQ5MIQ3</accession>
<evidence type="ECO:0000313" key="1">
    <source>
        <dbReference type="EMBL" id="GLB49269.1"/>
    </source>
</evidence>
<keyword evidence="2" id="KW-1185">Reference proteome</keyword>
<name>A0ABQ5MIQ3_9FLAO</name>
<protein>
    <submittedName>
        <fullName evidence="1">Uncharacterized protein</fullName>
    </submittedName>
</protein>
<gene>
    <name evidence="1" type="ORF">Y10_16370</name>
</gene>
<comment type="caution">
    <text evidence="1">The sequence shown here is derived from an EMBL/GenBank/DDBJ whole genome shotgun (WGS) entry which is preliminary data.</text>
</comment>
<reference evidence="1" key="1">
    <citation type="submission" date="2022-07" db="EMBL/GenBank/DDBJ databases">
        <title>Taxonomy of Novel Oxalotrophic and Methylotrophic Bacteria.</title>
        <authorList>
            <person name="Sahin N."/>
            <person name="Tani A."/>
        </authorList>
    </citation>
    <scope>NUCLEOTIDE SEQUENCE</scope>
    <source>
        <strain evidence="1">Y10</strain>
    </source>
</reference>
<proteinExistence type="predicted"/>
<organism evidence="1 2">
    <name type="scientific">Neptunitalea lumnitzerae</name>
    <dbReference type="NCBI Taxonomy" id="2965509"/>
    <lineage>
        <taxon>Bacteria</taxon>
        <taxon>Pseudomonadati</taxon>
        <taxon>Bacteroidota</taxon>
        <taxon>Flavobacteriia</taxon>
        <taxon>Flavobacteriales</taxon>
        <taxon>Flavobacteriaceae</taxon>
        <taxon>Neptunitalea</taxon>
    </lineage>
</organism>